<organism evidence="2 3">
    <name type="scientific">Peterkaempfera bronchialis</name>
    <dbReference type="NCBI Taxonomy" id="2126346"/>
    <lineage>
        <taxon>Bacteria</taxon>
        <taxon>Bacillati</taxon>
        <taxon>Actinomycetota</taxon>
        <taxon>Actinomycetes</taxon>
        <taxon>Kitasatosporales</taxon>
        <taxon>Streptomycetaceae</taxon>
        <taxon>Peterkaempfera</taxon>
    </lineage>
</organism>
<dbReference type="InterPro" id="IPR050237">
    <property type="entry name" value="ATP-dep_AMP-bd_enzyme"/>
</dbReference>
<dbReference type="Gene3D" id="3.40.50.12780">
    <property type="entry name" value="N-terminal domain of ligase-like"/>
    <property type="match status" value="1"/>
</dbReference>
<dbReference type="NCBIfam" id="NF006754">
    <property type="entry name" value="PRK09274.1"/>
    <property type="match status" value="1"/>
</dbReference>
<evidence type="ECO:0000313" key="3">
    <source>
        <dbReference type="Proteomes" id="UP000249340"/>
    </source>
</evidence>
<dbReference type="PANTHER" id="PTHR43767">
    <property type="entry name" value="LONG-CHAIN-FATTY-ACID--COA LIGASE"/>
    <property type="match status" value="1"/>
</dbReference>
<protein>
    <submittedName>
        <fullName evidence="2">Peptide synthase</fullName>
    </submittedName>
</protein>
<dbReference type="KEGG" id="stri:C7M71_028200"/>
<dbReference type="AlphaFoldDB" id="A0A345T6X3"/>
<dbReference type="OrthoDB" id="812569at2"/>
<evidence type="ECO:0000313" key="2">
    <source>
        <dbReference type="EMBL" id="AXI81728.1"/>
    </source>
</evidence>
<name>A0A345T6X3_9ACTN</name>
<dbReference type="PROSITE" id="PS00455">
    <property type="entry name" value="AMP_BINDING"/>
    <property type="match status" value="1"/>
</dbReference>
<dbReference type="SUPFAM" id="SSF56801">
    <property type="entry name" value="Acetyl-CoA synthetase-like"/>
    <property type="match status" value="1"/>
</dbReference>
<accession>A0A345T6X3</accession>
<gene>
    <name evidence="2" type="ORF">C7M71_028200</name>
</gene>
<dbReference type="Proteomes" id="UP000249340">
    <property type="component" value="Chromosome"/>
</dbReference>
<dbReference type="EMBL" id="CP031264">
    <property type="protein sequence ID" value="AXI81728.1"/>
    <property type="molecule type" value="Genomic_DNA"/>
</dbReference>
<feature type="domain" description="AMP-dependent synthetase/ligase" evidence="1">
    <location>
        <begin position="17"/>
        <end position="398"/>
    </location>
</feature>
<dbReference type="InterPro" id="IPR020845">
    <property type="entry name" value="AMP-binding_CS"/>
</dbReference>
<dbReference type="PANTHER" id="PTHR43767:SF1">
    <property type="entry name" value="NONRIBOSOMAL PEPTIDE SYNTHASE PES1 (EUROFUNG)-RELATED"/>
    <property type="match status" value="1"/>
</dbReference>
<evidence type="ECO:0000259" key="1">
    <source>
        <dbReference type="Pfam" id="PF00501"/>
    </source>
</evidence>
<sequence length="547" mass="58727">MPDDTAADLTAAFEALRARQPDAVALHHPVRNGRYAELTYRQLTERCDAYTGALSHAGLRPGMRTCLMVPPGPDLAALVLALARLGVVPVLIDPGIARSALRRCLAEAAPDAFIGVPKAHAGRVLLGWARRSVRLPVTVGRRWFWRGPTLRALCAAAPDIPPPRADRSPDDLAAIAFTSGSTGVPKAVEYRARHLGAQLRLARETFPLEPGTVGISTFPPFALAGPALGLTLVVPRMDPIRPASADPAVLVAEIGRFGASGLFGAPALLDSLSRYCADRALVLEPLRFVTSAGASLDPRTAERLRRCLPEDALLHSAYGATECLPLSVIESRELLGETRLPTERGHGVCVGRPLAANTVRVITVSDGPIPLWSDDLLAEPGAVGEITVAGPAVSERYFGRPQETALAKIREGDRIVHRMGDLGRLDEQGRLWLCGRTSQRVRTPDGDLCTEQVEPIANTVPGVRRSALVGVGAPGAQTPVLCVEAERGIRRSQRPRVAAEVLDRFAGYPHTAAIRQVLFHPGFPVDIRHNAKIGRERLARWAAGRLR</sequence>
<dbReference type="Pfam" id="PF00501">
    <property type="entry name" value="AMP-binding"/>
    <property type="match status" value="1"/>
</dbReference>
<dbReference type="InterPro" id="IPR000873">
    <property type="entry name" value="AMP-dep_synth/lig_dom"/>
</dbReference>
<proteinExistence type="predicted"/>
<dbReference type="InterPro" id="IPR042099">
    <property type="entry name" value="ANL_N_sf"/>
</dbReference>
<keyword evidence="3" id="KW-1185">Reference proteome</keyword>
<reference evidence="3" key="1">
    <citation type="submission" date="2018-07" db="EMBL/GenBank/DDBJ databases">
        <title>Streptacidiphilus bronchialis DSM 106435 chromosome.</title>
        <authorList>
            <person name="Batra D."/>
            <person name="Gulvik C.A."/>
        </authorList>
    </citation>
    <scope>NUCLEOTIDE SEQUENCE [LARGE SCALE GENOMIC DNA]</scope>
    <source>
        <strain evidence="3">DSM 106435</strain>
    </source>
</reference>